<dbReference type="GO" id="GO:0005524">
    <property type="term" value="F:ATP binding"/>
    <property type="evidence" value="ECO:0007669"/>
    <property type="project" value="UniProtKB-KW"/>
</dbReference>
<keyword evidence="3" id="KW-0067">ATP-binding</keyword>
<sequence>MSHPYHRRLLKEHKSLCEDPIPGVQLLSNEEDLKQFLFGISVADNDLYPSGDLYKLSIIVTKDYPVDSPSVKFVVQDQNDAIPIHPHIYSNGHICLNLLGEDWTPACSIESILLSIHSMLVHNTNNSRPPDDERYIKNAPIDPKRSRFVFHDDNV</sequence>
<dbReference type="PROSITE" id="PS50127">
    <property type="entry name" value="UBC_2"/>
    <property type="match status" value="1"/>
</dbReference>
<dbReference type="Gene3D" id="3.10.110.10">
    <property type="entry name" value="Ubiquitin Conjugating Enzyme"/>
    <property type="match status" value="1"/>
</dbReference>
<dbReference type="SUPFAM" id="SSF54495">
    <property type="entry name" value="UBC-like"/>
    <property type="match status" value="1"/>
</dbReference>
<evidence type="ECO:0000256" key="1">
    <source>
        <dbReference type="ARBA" id="ARBA00022741"/>
    </source>
</evidence>
<dbReference type="CDD" id="cd23808">
    <property type="entry name" value="UBCc_UBE2W"/>
    <property type="match status" value="1"/>
</dbReference>
<evidence type="ECO:0000256" key="2">
    <source>
        <dbReference type="ARBA" id="ARBA00022786"/>
    </source>
</evidence>
<dbReference type="KEGG" id="pgu:PGUG_04836"/>
<dbReference type="OMA" id="WQMDIKV"/>
<evidence type="ECO:0000259" key="4">
    <source>
        <dbReference type="PROSITE" id="PS50127"/>
    </source>
</evidence>
<dbReference type="InterPro" id="IPR000608">
    <property type="entry name" value="UBC"/>
</dbReference>
<dbReference type="SMART" id="SM00212">
    <property type="entry name" value="UBCc"/>
    <property type="match status" value="1"/>
</dbReference>
<proteinExistence type="predicted"/>
<dbReference type="InParanoid" id="A5DNI5"/>
<reference evidence="5 6" key="1">
    <citation type="journal article" date="2009" name="Nature">
        <title>Evolution of pathogenicity and sexual reproduction in eight Candida genomes.</title>
        <authorList>
            <person name="Butler G."/>
            <person name="Rasmussen M.D."/>
            <person name="Lin M.F."/>
            <person name="Santos M.A."/>
            <person name="Sakthikumar S."/>
            <person name="Munro C.A."/>
            <person name="Rheinbay E."/>
            <person name="Grabherr M."/>
            <person name="Forche A."/>
            <person name="Reedy J.L."/>
            <person name="Agrafioti I."/>
            <person name="Arnaud M.B."/>
            <person name="Bates S."/>
            <person name="Brown A.J."/>
            <person name="Brunke S."/>
            <person name="Costanzo M.C."/>
            <person name="Fitzpatrick D.A."/>
            <person name="de Groot P.W."/>
            <person name="Harris D."/>
            <person name="Hoyer L.L."/>
            <person name="Hube B."/>
            <person name="Klis F.M."/>
            <person name="Kodira C."/>
            <person name="Lennard N."/>
            <person name="Logue M.E."/>
            <person name="Martin R."/>
            <person name="Neiman A.M."/>
            <person name="Nikolaou E."/>
            <person name="Quail M.A."/>
            <person name="Quinn J."/>
            <person name="Santos M.C."/>
            <person name="Schmitzberger F.F."/>
            <person name="Sherlock G."/>
            <person name="Shah P."/>
            <person name="Silverstein K.A."/>
            <person name="Skrzypek M.S."/>
            <person name="Soll D."/>
            <person name="Staggs R."/>
            <person name="Stansfield I."/>
            <person name="Stumpf M.P."/>
            <person name="Sudbery P.E."/>
            <person name="Srikantha T."/>
            <person name="Zeng Q."/>
            <person name="Berman J."/>
            <person name="Berriman M."/>
            <person name="Heitman J."/>
            <person name="Gow N.A."/>
            <person name="Lorenz M.C."/>
            <person name="Birren B.W."/>
            <person name="Kellis M."/>
            <person name="Cuomo C.A."/>
        </authorList>
    </citation>
    <scope>NUCLEOTIDE SEQUENCE [LARGE SCALE GENOMIC DNA]</scope>
    <source>
        <strain evidence="6">ATCC 6260 / CBS 566 / DSM 6381 / JCM 1539 / NBRC 10279 / NRRL Y-324</strain>
    </source>
</reference>
<dbReference type="OrthoDB" id="406833at2759"/>
<organism evidence="5 6">
    <name type="scientific">Meyerozyma guilliermondii (strain ATCC 6260 / CBS 566 / DSM 6381 / JCM 1539 / NBRC 10279 / NRRL Y-324)</name>
    <name type="common">Yeast</name>
    <name type="synonym">Candida guilliermondii</name>
    <dbReference type="NCBI Taxonomy" id="294746"/>
    <lineage>
        <taxon>Eukaryota</taxon>
        <taxon>Fungi</taxon>
        <taxon>Dikarya</taxon>
        <taxon>Ascomycota</taxon>
        <taxon>Saccharomycotina</taxon>
        <taxon>Pichiomycetes</taxon>
        <taxon>Debaryomycetaceae</taxon>
        <taxon>Meyerozyma</taxon>
    </lineage>
</organism>
<dbReference type="PANTHER" id="PTHR24067">
    <property type="entry name" value="UBIQUITIN-CONJUGATING ENZYME E2"/>
    <property type="match status" value="1"/>
</dbReference>
<dbReference type="Pfam" id="PF00179">
    <property type="entry name" value="UQ_con"/>
    <property type="match status" value="1"/>
</dbReference>
<gene>
    <name evidence="5" type="ORF">PGUG_04836</name>
</gene>
<dbReference type="RefSeq" id="XP_001482881.2">
    <property type="nucleotide sequence ID" value="XM_001482831.1"/>
</dbReference>
<dbReference type="AlphaFoldDB" id="A5DNI5"/>
<keyword evidence="2" id="KW-0833">Ubl conjugation pathway</keyword>
<dbReference type="VEuPathDB" id="FungiDB:PGUG_04836"/>
<dbReference type="EMBL" id="CH408160">
    <property type="protein sequence ID" value="EDK40738.2"/>
    <property type="molecule type" value="Genomic_DNA"/>
</dbReference>
<evidence type="ECO:0000313" key="5">
    <source>
        <dbReference type="EMBL" id="EDK40738.2"/>
    </source>
</evidence>
<keyword evidence="1" id="KW-0547">Nucleotide-binding</keyword>
<dbReference type="eggNOG" id="KOG0427">
    <property type="taxonomic scope" value="Eukaryota"/>
</dbReference>
<dbReference type="InterPro" id="IPR050113">
    <property type="entry name" value="Ub_conjugating_enzyme"/>
</dbReference>
<dbReference type="InterPro" id="IPR016135">
    <property type="entry name" value="UBQ-conjugating_enzyme/RWD"/>
</dbReference>
<protein>
    <recommendedName>
        <fullName evidence="4">UBC core domain-containing protein</fullName>
    </recommendedName>
</protein>
<feature type="domain" description="UBC core" evidence="4">
    <location>
        <begin position="4"/>
        <end position="155"/>
    </location>
</feature>
<evidence type="ECO:0000313" key="6">
    <source>
        <dbReference type="Proteomes" id="UP000001997"/>
    </source>
</evidence>
<dbReference type="Proteomes" id="UP000001997">
    <property type="component" value="Unassembled WGS sequence"/>
</dbReference>
<dbReference type="STRING" id="294746.A5DNI5"/>
<dbReference type="HOGENOM" id="CLU_030988_15_1_1"/>
<evidence type="ECO:0000256" key="3">
    <source>
        <dbReference type="ARBA" id="ARBA00022840"/>
    </source>
</evidence>
<keyword evidence="6" id="KW-1185">Reference proteome</keyword>
<name>A5DNI5_PICGU</name>
<accession>A5DNI5</accession>
<dbReference type="GeneID" id="5124970"/>